<keyword evidence="6 10" id="KW-1133">Transmembrane helix</keyword>
<feature type="transmembrane region" description="Helical" evidence="10">
    <location>
        <begin position="402"/>
        <end position="424"/>
    </location>
</feature>
<dbReference type="InterPro" id="IPR050222">
    <property type="entry name" value="MATE_MdtK"/>
</dbReference>
<comment type="subcellular location">
    <subcellularLocation>
        <location evidence="1">Cell inner membrane</location>
        <topology evidence="1">Multi-pass membrane protein</topology>
    </subcellularLocation>
</comment>
<feature type="transmembrane region" description="Helical" evidence="10">
    <location>
        <begin position="21"/>
        <end position="41"/>
    </location>
</feature>
<keyword evidence="3" id="KW-0050">Antiport</keyword>
<feature type="transmembrane region" description="Helical" evidence="10">
    <location>
        <begin position="136"/>
        <end position="156"/>
    </location>
</feature>
<evidence type="ECO:0000313" key="12">
    <source>
        <dbReference type="Proteomes" id="UP000305887"/>
    </source>
</evidence>
<proteinExistence type="predicted"/>
<feature type="transmembrane region" description="Helical" evidence="10">
    <location>
        <begin position="204"/>
        <end position="225"/>
    </location>
</feature>
<dbReference type="OrthoDB" id="9780160at2"/>
<dbReference type="GO" id="GO:0015297">
    <property type="term" value="F:antiporter activity"/>
    <property type="evidence" value="ECO:0007669"/>
    <property type="project" value="UniProtKB-KW"/>
</dbReference>
<evidence type="ECO:0000256" key="7">
    <source>
        <dbReference type="ARBA" id="ARBA00023065"/>
    </source>
</evidence>
<feature type="transmembrane region" description="Helical" evidence="10">
    <location>
        <begin position="53"/>
        <end position="81"/>
    </location>
</feature>
<dbReference type="PIRSF" id="PIRSF006603">
    <property type="entry name" value="DinF"/>
    <property type="match status" value="1"/>
</dbReference>
<keyword evidence="7" id="KW-0406">Ion transport</keyword>
<evidence type="ECO:0000313" key="11">
    <source>
        <dbReference type="EMBL" id="TNC47235.1"/>
    </source>
</evidence>
<gene>
    <name evidence="11" type="ORF">FHG66_17385</name>
</gene>
<keyword evidence="5 10" id="KW-0812">Transmembrane</keyword>
<feature type="transmembrane region" description="Helical" evidence="10">
    <location>
        <begin position="363"/>
        <end position="390"/>
    </location>
</feature>
<organism evidence="11 12">
    <name type="scientific">Rubellimicrobium rubrum</name>
    <dbReference type="NCBI Taxonomy" id="2585369"/>
    <lineage>
        <taxon>Bacteria</taxon>
        <taxon>Pseudomonadati</taxon>
        <taxon>Pseudomonadota</taxon>
        <taxon>Alphaproteobacteria</taxon>
        <taxon>Rhodobacterales</taxon>
        <taxon>Roseobacteraceae</taxon>
        <taxon>Rubellimicrobium</taxon>
    </lineage>
</organism>
<dbReference type="GO" id="GO:0042910">
    <property type="term" value="F:xenobiotic transmembrane transporter activity"/>
    <property type="evidence" value="ECO:0007669"/>
    <property type="project" value="InterPro"/>
</dbReference>
<feature type="transmembrane region" description="Helical" evidence="10">
    <location>
        <begin position="319"/>
        <end position="343"/>
    </location>
</feature>
<dbReference type="NCBIfam" id="TIGR00797">
    <property type="entry name" value="matE"/>
    <property type="match status" value="1"/>
</dbReference>
<feature type="transmembrane region" description="Helical" evidence="10">
    <location>
        <begin position="245"/>
        <end position="272"/>
    </location>
</feature>
<protein>
    <recommendedName>
        <fullName evidence="9">Multidrug-efflux transporter</fullName>
    </recommendedName>
</protein>
<evidence type="ECO:0000256" key="8">
    <source>
        <dbReference type="ARBA" id="ARBA00023136"/>
    </source>
</evidence>
<feature type="transmembrane region" description="Helical" evidence="10">
    <location>
        <begin position="430"/>
        <end position="449"/>
    </location>
</feature>
<evidence type="ECO:0000256" key="4">
    <source>
        <dbReference type="ARBA" id="ARBA00022475"/>
    </source>
</evidence>
<dbReference type="RefSeq" id="WP_139078311.1">
    <property type="nucleotide sequence ID" value="NZ_VDFU01000028.1"/>
</dbReference>
<evidence type="ECO:0000256" key="10">
    <source>
        <dbReference type="SAM" id="Phobius"/>
    </source>
</evidence>
<dbReference type="Pfam" id="PF01554">
    <property type="entry name" value="MatE"/>
    <property type="match status" value="2"/>
</dbReference>
<evidence type="ECO:0000256" key="2">
    <source>
        <dbReference type="ARBA" id="ARBA00022448"/>
    </source>
</evidence>
<sequence length="461" mass="48612">MTQAAALSPAQTGWSGHVRGLLALAVPLIGSNLAGFAIQLTDTVLLGWYDVTALAGIVLAGSLWFIIMLMGSGFAGAVMPLAAKAAQEGDVREVRRVTRMGLWLSLAYAAVSLAILLPSGRIFAALGQEPEVARLAGRYLEIAGWGIIPVLIGMVLRSFLTALERPSVLLISTIGAAVLNAVWGYALIFGVWGMPEMGIEGAAWAALATQTLSAALLLGYALIRLPQYGLLTRFWRPDWSAMGRVFRLGWPIGGQLLAEVGLFAGSAIMVGWVGEVQLAAHGVALQMASATFMIHLGLSQAVTVRTGQALGRGDREGMVQGGLVGIGLSAFFALLASVVFLLFPEQLMAVFVDPSDPKRPQVIAVGVTLLALAAVFQLFDGAQVLAIGLLRGLQDTTVPMVLAALSYWVFGLPVGYVLGFVLGWQEVGVWVGLVTSLIAASALLMARFWRRASRPLSGLHA</sequence>
<evidence type="ECO:0000256" key="5">
    <source>
        <dbReference type="ARBA" id="ARBA00022692"/>
    </source>
</evidence>
<dbReference type="Proteomes" id="UP000305887">
    <property type="component" value="Unassembled WGS sequence"/>
</dbReference>
<dbReference type="CDD" id="cd13131">
    <property type="entry name" value="MATE_NorM_like"/>
    <property type="match status" value="1"/>
</dbReference>
<keyword evidence="2" id="KW-0813">Transport</keyword>
<dbReference type="PANTHER" id="PTHR43298">
    <property type="entry name" value="MULTIDRUG RESISTANCE PROTEIN NORM-RELATED"/>
    <property type="match status" value="1"/>
</dbReference>
<reference evidence="11 12" key="1">
    <citation type="submission" date="2019-06" db="EMBL/GenBank/DDBJ databases">
        <title>YIM 131921 draft genome.</title>
        <authorList>
            <person name="Jiang L."/>
        </authorList>
    </citation>
    <scope>NUCLEOTIDE SEQUENCE [LARGE SCALE GENOMIC DNA]</scope>
    <source>
        <strain evidence="11 12">YIM 131921</strain>
    </source>
</reference>
<keyword evidence="4" id="KW-1003">Cell membrane</keyword>
<feature type="transmembrane region" description="Helical" evidence="10">
    <location>
        <begin position="168"/>
        <end position="192"/>
    </location>
</feature>
<keyword evidence="12" id="KW-1185">Reference proteome</keyword>
<evidence type="ECO:0000256" key="3">
    <source>
        <dbReference type="ARBA" id="ARBA00022449"/>
    </source>
</evidence>
<evidence type="ECO:0000256" key="6">
    <source>
        <dbReference type="ARBA" id="ARBA00022989"/>
    </source>
</evidence>
<evidence type="ECO:0000256" key="9">
    <source>
        <dbReference type="ARBA" id="ARBA00031636"/>
    </source>
</evidence>
<feature type="transmembrane region" description="Helical" evidence="10">
    <location>
        <begin position="102"/>
        <end position="124"/>
    </location>
</feature>
<dbReference type="GO" id="GO:0006811">
    <property type="term" value="P:monoatomic ion transport"/>
    <property type="evidence" value="ECO:0007669"/>
    <property type="project" value="UniProtKB-KW"/>
</dbReference>
<dbReference type="GO" id="GO:0005886">
    <property type="term" value="C:plasma membrane"/>
    <property type="evidence" value="ECO:0007669"/>
    <property type="project" value="UniProtKB-SubCell"/>
</dbReference>
<dbReference type="InterPro" id="IPR048279">
    <property type="entry name" value="MdtK-like"/>
</dbReference>
<dbReference type="AlphaFoldDB" id="A0A5C4MRL7"/>
<feature type="transmembrane region" description="Helical" evidence="10">
    <location>
        <begin position="278"/>
        <end position="298"/>
    </location>
</feature>
<dbReference type="PANTHER" id="PTHR43298:SF2">
    <property type="entry name" value="FMN_FAD EXPORTER YEEO-RELATED"/>
    <property type="match status" value="1"/>
</dbReference>
<name>A0A5C4MRL7_9RHOB</name>
<dbReference type="InterPro" id="IPR002528">
    <property type="entry name" value="MATE_fam"/>
</dbReference>
<comment type="caution">
    <text evidence="11">The sequence shown here is derived from an EMBL/GenBank/DDBJ whole genome shotgun (WGS) entry which is preliminary data.</text>
</comment>
<evidence type="ECO:0000256" key="1">
    <source>
        <dbReference type="ARBA" id="ARBA00004429"/>
    </source>
</evidence>
<dbReference type="EMBL" id="VDFU01000028">
    <property type="protein sequence ID" value="TNC47235.1"/>
    <property type="molecule type" value="Genomic_DNA"/>
</dbReference>
<accession>A0A5C4MRL7</accession>
<keyword evidence="8 10" id="KW-0472">Membrane</keyword>